<dbReference type="Proteomes" id="UP000828390">
    <property type="component" value="Unassembled WGS sequence"/>
</dbReference>
<sequence>MISVNVGGVYDGHGANSYADGDVDVGVDDANAAALSDVSDACVLWLSMWYWVCDVYVRYGK</sequence>
<dbReference type="AlphaFoldDB" id="A0A9D4FTX4"/>
<protein>
    <submittedName>
        <fullName evidence="1">Uncharacterized protein</fullName>
    </submittedName>
</protein>
<gene>
    <name evidence="1" type="ORF">DPMN_156178</name>
</gene>
<accession>A0A9D4FTX4</accession>
<keyword evidence="2" id="KW-1185">Reference proteome</keyword>
<proteinExistence type="predicted"/>
<comment type="caution">
    <text evidence="1">The sequence shown here is derived from an EMBL/GenBank/DDBJ whole genome shotgun (WGS) entry which is preliminary data.</text>
</comment>
<name>A0A9D4FTX4_DREPO</name>
<organism evidence="1 2">
    <name type="scientific">Dreissena polymorpha</name>
    <name type="common">Zebra mussel</name>
    <name type="synonym">Mytilus polymorpha</name>
    <dbReference type="NCBI Taxonomy" id="45954"/>
    <lineage>
        <taxon>Eukaryota</taxon>
        <taxon>Metazoa</taxon>
        <taxon>Spiralia</taxon>
        <taxon>Lophotrochozoa</taxon>
        <taxon>Mollusca</taxon>
        <taxon>Bivalvia</taxon>
        <taxon>Autobranchia</taxon>
        <taxon>Heteroconchia</taxon>
        <taxon>Euheterodonta</taxon>
        <taxon>Imparidentia</taxon>
        <taxon>Neoheterodontei</taxon>
        <taxon>Myida</taxon>
        <taxon>Dreissenoidea</taxon>
        <taxon>Dreissenidae</taxon>
        <taxon>Dreissena</taxon>
    </lineage>
</organism>
<reference evidence="1" key="2">
    <citation type="submission" date="2020-11" db="EMBL/GenBank/DDBJ databases">
        <authorList>
            <person name="McCartney M.A."/>
            <person name="Auch B."/>
            <person name="Kono T."/>
            <person name="Mallez S."/>
            <person name="Becker A."/>
            <person name="Gohl D.M."/>
            <person name="Silverstein K.A.T."/>
            <person name="Koren S."/>
            <person name="Bechman K.B."/>
            <person name="Herman A."/>
            <person name="Abrahante J.E."/>
            <person name="Garbe J."/>
        </authorList>
    </citation>
    <scope>NUCLEOTIDE SEQUENCE</scope>
    <source>
        <strain evidence="1">Duluth1</strain>
        <tissue evidence="1">Whole animal</tissue>
    </source>
</reference>
<reference evidence="1" key="1">
    <citation type="journal article" date="2019" name="bioRxiv">
        <title>The Genome of the Zebra Mussel, Dreissena polymorpha: A Resource for Invasive Species Research.</title>
        <authorList>
            <person name="McCartney M.A."/>
            <person name="Auch B."/>
            <person name="Kono T."/>
            <person name="Mallez S."/>
            <person name="Zhang Y."/>
            <person name="Obille A."/>
            <person name="Becker A."/>
            <person name="Abrahante J.E."/>
            <person name="Garbe J."/>
            <person name="Badalamenti J.P."/>
            <person name="Herman A."/>
            <person name="Mangelson H."/>
            <person name="Liachko I."/>
            <person name="Sullivan S."/>
            <person name="Sone E.D."/>
            <person name="Koren S."/>
            <person name="Silverstein K.A.T."/>
            <person name="Beckman K.B."/>
            <person name="Gohl D.M."/>
        </authorList>
    </citation>
    <scope>NUCLEOTIDE SEQUENCE</scope>
    <source>
        <strain evidence="1">Duluth1</strain>
        <tissue evidence="1">Whole animal</tissue>
    </source>
</reference>
<evidence type="ECO:0000313" key="1">
    <source>
        <dbReference type="EMBL" id="KAH3802500.1"/>
    </source>
</evidence>
<dbReference type="EMBL" id="JAIWYP010000007">
    <property type="protein sequence ID" value="KAH3802500.1"/>
    <property type="molecule type" value="Genomic_DNA"/>
</dbReference>
<evidence type="ECO:0000313" key="2">
    <source>
        <dbReference type="Proteomes" id="UP000828390"/>
    </source>
</evidence>